<dbReference type="Proteomes" id="UP000216035">
    <property type="component" value="Unassembled WGS sequence"/>
</dbReference>
<comment type="subunit">
    <text evidence="5 12">Homodimer.</text>
</comment>
<dbReference type="EC" id="2.6.1.9" evidence="12"/>
<evidence type="ECO:0000313" key="15">
    <source>
        <dbReference type="Proteomes" id="UP000216035"/>
    </source>
</evidence>
<dbReference type="OrthoDB" id="9813612at2"/>
<keyword evidence="8 12" id="KW-0808">Transferase</keyword>
<keyword evidence="10 12" id="KW-0368">Histidine biosynthesis</keyword>
<keyword evidence="7 12" id="KW-0028">Amino-acid biosynthesis</keyword>
<comment type="cofactor">
    <cofactor evidence="1 12">
        <name>pyridoxal 5'-phosphate</name>
        <dbReference type="ChEBI" id="CHEBI:597326"/>
    </cofactor>
</comment>
<evidence type="ECO:0000256" key="4">
    <source>
        <dbReference type="ARBA" id="ARBA00007970"/>
    </source>
</evidence>
<comment type="catalytic activity">
    <reaction evidence="11 12">
        <text>L-histidinol phosphate + 2-oxoglutarate = 3-(imidazol-4-yl)-2-oxopropyl phosphate + L-glutamate</text>
        <dbReference type="Rhea" id="RHEA:23744"/>
        <dbReference type="ChEBI" id="CHEBI:16810"/>
        <dbReference type="ChEBI" id="CHEBI:29985"/>
        <dbReference type="ChEBI" id="CHEBI:57766"/>
        <dbReference type="ChEBI" id="CHEBI:57980"/>
        <dbReference type="EC" id="2.6.1.9"/>
    </reaction>
</comment>
<comment type="pathway">
    <text evidence="3">Lipid metabolism.</text>
</comment>
<dbReference type="InterPro" id="IPR015422">
    <property type="entry name" value="PyrdxlP-dep_Trfase_small"/>
</dbReference>
<evidence type="ECO:0000256" key="7">
    <source>
        <dbReference type="ARBA" id="ARBA00022605"/>
    </source>
</evidence>
<dbReference type="Gene3D" id="3.90.1150.10">
    <property type="entry name" value="Aspartate Aminotransferase, domain 1"/>
    <property type="match status" value="1"/>
</dbReference>
<dbReference type="GO" id="GO:0000105">
    <property type="term" value="P:L-histidine biosynthetic process"/>
    <property type="evidence" value="ECO:0007669"/>
    <property type="project" value="UniProtKB-UniRule"/>
</dbReference>
<evidence type="ECO:0000256" key="12">
    <source>
        <dbReference type="HAMAP-Rule" id="MF_01023"/>
    </source>
</evidence>
<dbReference type="InterPro" id="IPR004839">
    <property type="entry name" value="Aminotransferase_I/II_large"/>
</dbReference>
<dbReference type="GO" id="GO:0004400">
    <property type="term" value="F:histidinol-phosphate transaminase activity"/>
    <property type="evidence" value="ECO:0007669"/>
    <property type="project" value="UniProtKB-UniRule"/>
</dbReference>
<evidence type="ECO:0000313" key="14">
    <source>
        <dbReference type="EMBL" id="OYQ44850.1"/>
    </source>
</evidence>
<keyword evidence="9 12" id="KW-0663">Pyridoxal phosphate</keyword>
<reference evidence="14 15" key="1">
    <citation type="submission" date="2017-07" db="EMBL/GenBank/DDBJ databases">
        <title>Flavobacterium cyanobacteriorum sp. nov., isolated from cyanobacterial aggregates in a eutrophic lake.</title>
        <authorList>
            <person name="Cai H."/>
        </authorList>
    </citation>
    <scope>NUCLEOTIDE SEQUENCE [LARGE SCALE GENOMIC DNA]</scope>
    <source>
        <strain evidence="14 15">TH167</strain>
    </source>
</reference>
<organism evidence="14 15">
    <name type="scientific">Flavobacterium aurantiibacter</name>
    <dbReference type="NCBI Taxonomy" id="2023067"/>
    <lineage>
        <taxon>Bacteria</taxon>
        <taxon>Pseudomonadati</taxon>
        <taxon>Bacteroidota</taxon>
        <taxon>Flavobacteriia</taxon>
        <taxon>Flavobacteriales</taxon>
        <taxon>Flavobacteriaceae</taxon>
        <taxon>Flavobacterium</taxon>
    </lineage>
</organism>
<accession>A0A255ZVR2</accession>
<dbReference type="Pfam" id="PF00155">
    <property type="entry name" value="Aminotran_1_2"/>
    <property type="match status" value="1"/>
</dbReference>
<comment type="similarity">
    <text evidence="4 12">Belongs to the class-II pyridoxal-phosphate-dependent aminotransferase family. Histidinol-phosphate aminotransferase subfamily.</text>
</comment>
<dbReference type="EMBL" id="NOXX01000188">
    <property type="protein sequence ID" value="OYQ44850.1"/>
    <property type="molecule type" value="Genomic_DNA"/>
</dbReference>
<protein>
    <recommendedName>
        <fullName evidence="12">Histidinol-phosphate aminotransferase</fullName>
        <ecNumber evidence="12">2.6.1.9</ecNumber>
    </recommendedName>
    <alternativeName>
        <fullName evidence="12">Imidazole acetol-phosphate transaminase</fullName>
    </alternativeName>
</protein>
<dbReference type="UniPathway" id="UPA00031">
    <property type="reaction ID" value="UER00012"/>
</dbReference>
<feature type="modified residue" description="N6-(pyridoxal phosphate)lysine" evidence="12">
    <location>
        <position position="199"/>
    </location>
</feature>
<evidence type="ECO:0000256" key="3">
    <source>
        <dbReference type="ARBA" id="ARBA00005189"/>
    </source>
</evidence>
<evidence type="ECO:0000256" key="2">
    <source>
        <dbReference type="ARBA" id="ARBA00005011"/>
    </source>
</evidence>
<keyword evidence="6 12" id="KW-0032">Aminotransferase</keyword>
<dbReference type="AlphaFoldDB" id="A0A255ZVR2"/>
<evidence type="ECO:0000256" key="5">
    <source>
        <dbReference type="ARBA" id="ARBA00011738"/>
    </source>
</evidence>
<dbReference type="InterPro" id="IPR005861">
    <property type="entry name" value="HisP_aminotrans"/>
</dbReference>
<comment type="pathway">
    <text evidence="2 12">Amino-acid biosynthesis; L-histidine biosynthesis; L-histidine from 5-phospho-alpha-D-ribose 1-diphosphate: step 7/9.</text>
</comment>
<sequence>MNSIQQLANPHLLNLQPYSSARSEFSGTAKVFLDANENSFGTLNRYPDPLQTALKAKLSELKKTAQEQIFIGNGSDEIIDLTIRLFCATGADTITICPPTYGMYEVSAAINNIRVNRIPLTAEFELDVSKILEQQSKILFLCSPNNPTGNTLKNIEEIVRSYLGIVFIDEAYIEFSTNESWISKLNQFPNVIVSQTFSKAYGLAAARIGVAYASTEIIDLLNKIKPPYNCSSLNVAAALEALSDNEKVMQQIAEIVSERKRLENELVAVPVIEKVFTSDANFLFLKTTNATAIYNQLISRGIVVRNRHNIVENCLRITVGTKQENDLLINILKSIQA</sequence>
<dbReference type="Gene3D" id="3.40.640.10">
    <property type="entry name" value="Type I PLP-dependent aspartate aminotransferase-like (Major domain)"/>
    <property type="match status" value="1"/>
</dbReference>
<dbReference type="CDD" id="cd00609">
    <property type="entry name" value="AAT_like"/>
    <property type="match status" value="1"/>
</dbReference>
<dbReference type="GO" id="GO:0030170">
    <property type="term" value="F:pyridoxal phosphate binding"/>
    <property type="evidence" value="ECO:0007669"/>
    <property type="project" value="InterPro"/>
</dbReference>
<evidence type="ECO:0000256" key="6">
    <source>
        <dbReference type="ARBA" id="ARBA00022576"/>
    </source>
</evidence>
<dbReference type="PANTHER" id="PTHR42885">
    <property type="entry name" value="HISTIDINOL-PHOSPHATE AMINOTRANSFERASE-RELATED"/>
    <property type="match status" value="1"/>
</dbReference>
<dbReference type="InterPro" id="IPR015421">
    <property type="entry name" value="PyrdxlP-dep_Trfase_major"/>
</dbReference>
<keyword evidence="15" id="KW-1185">Reference proteome</keyword>
<evidence type="ECO:0000256" key="11">
    <source>
        <dbReference type="ARBA" id="ARBA00047481"/>
    </source>
</evidence>
<name>A0A255ZVR2_9FLAO</name>
<dbReference type="PANTHER" id="PTHR42885:SF2">
    <property type="entry name" value="HISTIDINOL-PHOSPHATE AMINOTRANSFERASE"/>
    <property type="match status" value="1"/>
</dbReference>
<comment type="caution">
    <text evidence="14">The sequence shown here is derived from an EMBL/GenBank/DDBJ whole genome shotgun (WGS) entry which is preliminary data.</text>
</comment>
<evidence type="ECO:0000256" key="1">
    <source>
        <dbReference type="ARBA" id="ARBA00001933"/>
    </source>
</evidence>
<proteinExistence type="inferred from homology"/>
<evidence type="ECO:0000256" key="9">
    <source>
        <dbReference type="ARBA" id="ARBA00022898"/>
    </source>
</evidence>
<evidence type="ECO:0000259" key="13">
    <source>
        <dbReference type="Pfam" id="PF00155"/>
    </source>
</evidence>
<dbReference type="InterPro" id="IPR001917">
    <property type="entry name" value="Aminotrans_II_pyridoxalP_BS"/>
</dbReference>
<gene>
    <name evidence="12 14" type="primary">hisC</name>
    <name evidence="14" type="ORF">CHX27_07050</name>
</gene>
<dbReference type="SUPFAM" id="SSF53383">
    <property type="entry name" value="PLP-dependent transferases"/>
    <property type="match status" value="1"/>
</dbReference>
<feature type="domain" description="Aminotransferase class I/classII large" evidence="13">
    <location>
        <begin position="34"/>
        <end position="330"/>
    </location>
</feature>
<evidence type="ECO:0000256" key="10">
    <source>
        <dbReference type="ARBA" id="ARBA00023102"/>
    </source>
</evidence>
<dbReference type="PROSITE" id="PS00599">
    <property type="entry name" value="AA_TRANSFER_CLASS_2"/>
    <property type="match status" value="1"/>
</dbReference>
<dbReference type="HAMAP" id="MF_01023">
    <property type="entry name" value="HisC_aminotrans_2"/>
    <property type="match status" value="1"/>
</dbReference>
<dbReference type="RefSeq" id="WP_094486062.1">
    <property type="nucleotide sequence ID" value="NZ_NOXX01000188.1"/>
</dbReference>
<dbReference type="NCBIfam" id="TIGR01141">
    <property type="entry name" value="hisC"/>
    <property type="match status" value="1"/>
</dbReference>
<dbReference type="InterPro" id="IPR015424">
    <property type="entry name" value="PyrdxlP-dep_Trfase"/>
</dbReference>
<evidence type="ECO:0000256" key="8">
    <source>
        <dbReference type="ARBA" id="ARBA00022679"/>
    </source>
</evidence>